<dbReference type="EC" id="1.1.1.100" evidence="5"/>
<reference evidence="5 6" key="1">
    <citation type="journal article" date="2012" name="Eukaryot. Cell">
        <title>Draft genome sequence of Wickerhamomyces ciferrii NRRL Y-1031 F-60-10.</title>
        <authorList>
            <person name="Schneider J."/>
            <person name="Andrea H."/>
            <person name="Blom J."/>
            <person name="Jaenicke S."/>
            <person name="Ruckert C."/>
            <person name="Schorsch C."/>
            <person name="Szczepanowski R."/>
            <person name="Farwick M."/>
            <person name="Goesmann A."/>
            <person name="Puhler A."/>
            <person name="Schaffer S."/>
            <person name="Tauch A."/>
            <person name="Kohler T."/>
            <person name="Brinkrolf K."/>
        </authorList>
    </citation>
    <scope>NUCLEOTIDE SEQUENCE [LARGE SCALE GENOMIC DNA]</scope>
    <source>
        <strain evidence="6">ATCC 14091 / BCRC 22168 / CBS 111 / JCM 3599 / NBRC 0793 / NRRL Y-1031 F-60-10</strain>
    </source>
</reference>
<dbReference type="Pfam" id="PF00106">
    <property type="entry name" value="adh_short"/>
    <property type="match status" value="1"/>
</dbReference>
<dbReference type="InParanoid" id="K0KQ38"/>
<dbReference type="AlphaFoldDB" id="K0KQ38"/>
<dbReference type="PRINTS" id="PR00081">
    <property type="entry name" value="GDHRDH"/>
</dbReference>
<dbReference type="Gene3D" id="3.40.50.720">
    <property type="entry name" value="NAD(P)-binding Rossmann-like Domain"/>
    <property type="match status" value="1"/>
</dbReference>
<dbReference type="SUPFAM" id="SSF51735">
    <property type="entry name" value="NAD(P)-binding Rossmann-fold domains"/>
    <property type="match status" value="1"/>
</dbReference>
<dbReference type="STRING" id="1206466.K0KQ38"/>
<sequence>MSGFINNLKSILLPRIISYIISGIITLWLIIKYINTLYKTRGPWDKLNSNDLALITGGSNGLGLEISKILISKKVKVLNLDIEPPIEKIDSIYFNCDLSKENEIFEIINKIKNQYGIPTILINNAAIRHNELLIQLNYQKINEIIQINTMAPIILLKEFLKLHNPSKKLYIINMASILGLVSPSNLSIYSATKSFLVSLHDSLSHELISNKNIRFLLVTPGQLDTKLFKDVKPPREFFAPIIKSKVLANEIVNKIELGERGVIQGPFYTNFIPILRILPFFMNEFARWFSQMDTSVKQNIE</sequence>
<evidence type="ECO:0000256" key="1">
    <source>
        <dbReference type="ARBA" id="ARBA00006484"/>
    </source>
</evidence>
<dbReference type="InterPro" id="IPR036291">
    <property type="entry name" value="NAD(P)-bd_dom_sf"/>
</dbReference>
<comment type="similarity">
    <text evidence="1">Belongs to the short-chain dehydrogenases/reductases (SDR) family.</text>
</comment>
<keyword evidence="4" id="KW-0812">Transmembrane</keyword>
<feature type="transmembrane region" description="Helical" evidence="4">
    <location>
        <begin position="12"/>
        <end position="31"/>
    </location>
</feature>
<protein>
    <submittedName>
        <fullName evidence="5">3-oxoacyl-[acyl-carrier-protein] reductase</fullName>
        <ecNumber evidence="5">1.1.1.100</ecNumber>
    </submittedName>
</protein>
<dbReference type="FunCoup" id="K0KQ38">
    <property type="interactions" value="604"/>
</dbReference>
<accession>K0KQ38</accession>
<proteinExistence type="inferred from homology"/>
<keyword evidence="4" id="KW-0472">Membrane</keyword>
<name>K0KQ38_WICCF</name>
<dbReference type="PROSITE" id="PS00061">
    <property type="entry name" value="ADH_SHORT"/>
    <property type="match status" value="1"/>
</dbReference>
<evidence type="ECO:0000313" key="5">
    <source>
        <dbReference type="EMBL" id="CCH43549.1"/>
    </source>
</evidence>
<evidence type="ECO:0000313" key="6">
    <source>
        <dbReference type="Proteomes" id="UP000009328"/>
    </source>
</evidence>
<keyword evidence="6" id="KW-1185">Reference proteome</keyword>
<dbReference type="PANTHER" id="PTHR24322:SF736">
    <property type="entry name" value="RETINOL DEHYDROGENASE 10"/>
    <property type="match status" value="1"/>
</dbReference>
<comment type="caution">
    <text evidence="5">The sequence shown here is derived from an EMBL/GenBank/DDBJ whole genome shotgun (WGS) entry which is preliminary data.</text>
</comment>
<dbReference type="InterPro" id="IPR002347">
    <property type="entry name" value="SDR_fam"/>
</dbReference>
<dbReference type="HOGENOM" id="CLU_010194_5_1_1"/>
<evidence type="ECO:0000256" key="3">
    <source>
        <dbReference type="ARBA" id="ARBA00023002"/>
    </source>
</evidence>
<dbReference type="PANTHER" id="PTHR24322">
    <property type="entry name" value="PKSB"/>
    <property type="match status" value="1"/>
</dbReference>
<dbReference type="InterPro" id="IPR020904">
    <property type="entry name" value="Sc_DH/Rdtase_CS"/>
</dbReference>
<keyword evidence="3 5" id="KW-0560">Oxidoreductase</keyword>
<evidence type="ECO:0000256" key="2">
    <source>
        <dbReference type="ARBA" id="ARBA00022857"/>
    </source>
</evidence>
<dbReference type="EMBL" id="CAIF01000083">
    <property type="protein sequence ID" value="CCH43549.1"/>
    <property type="molecule type" value="Genomic_DNA"/>
</dbReference>
<organism evidence="5 6">
    <name type="scientific">Wickerhamomyces ciferrii (strain ATCC 14091 / BCRC 22168 / CBS 111 / JCM 3599 / NBRC 0793 / NRRL Y-1031 F-60-10)</name>
    <name type="common">Yeast</name>
    <name type="synonym">Pichia ciferrii</name>
    <dbReference type="NCBI Taxonomy" id="1206466"/>
    <lineage>
        <taxon>Eukaryota</taxon>
        <taxon>Fungi</taxon>
        <taxon>Dikarya</taxon>
        <taxon>Ascomycota</taxon>
        <taxon>Saccharomycotina</taxon>
        <taxon>Saccharomycetes</taxon>
        <taxon>Phaffomycetales</taxon>
        <taxon>Wickerhamomycetaceae</taxon>
        <taxon>Wickerhamomyces</taxon>
    </lineage>
</organism>
<evidence type="ECO:0000256" key="4">
    <source>
        <dbReference type="SAM" id="Phobius"/>
    </source>
</evidence>
<dbReference type="eggNOG" id="KOG1201">
    <property type="taxonomic scope" value="Eukaryota"/>
</dbReference>
<gene>
    <name evidence="5" type="ORF">BN7_3101</name>
</gene>
<keyword evidence="2" id="KW-0521">NADP</keyword>
<dbReference type="Proteomes" id="UP000009328">
    <property type="component" value="Unassembled WGS sequence"/>
</dbReference>
<dbReference type="GO" id="GO:0004316">
    <property type="term" value="F:3-oxoacyl-[acyl-carrier-protein] reductase (NADPH) activity"/>
    <property type="evidence" value="ECO:0007669"/>
    <property type="project" value="UniProtKB-EC"/>
</dbReference>
<keyword evidence="4" id="KW-1133">Transmembrane helix</keyword>